<reference evidence="3" key="1">
    <citation type="journal article" date="2019" name="Int. J. Syst. Evol. Microbiol.">
        <title>The Global Catalogue of Microorganisms (GCM) 10K type strain sequencing project: providing services to taxonomists for standard genome sequencing and annotation.</title>
        <authorList>
            <consortium name="The Broad Institute Genomics Platform"/>
            <consortium name="The Broad Institute Genome Sequencing Center for Infectious Disease"/>
            <person name="Wu L."/>
            <person name="Ma J."/>
        </authorList>
    </citation>
    <scope>NUCLEOTIDE SEQUENCE [LARGE SCALE GENOMIC DNA]</scope>
    <source>
        <strain evidence="3">JCM 18959</strain>
    </source>
</reference>
<feature type="transmembrane region" description="Helical" evidence="1">
    <location>
        <begin position="130"/>
        <end position="154"/>
    </location>
</feature>
<dbReference type="RefSeq" id="WP_194415257.1">
    <property type="nucleotide sequence ID" value="NZ_BAABKZ010000005.1"/>
</dbReference>
<accession>A0ABP9MTN2</accession>
<dbReference type="Proteomes" id="UP001501407">
    <property type="component" value="Unassembled WGS sequence"/>
</dbReference>
<sequence length="286" mass="29377">MTTALAPAPATPTRAAAADSPYRLSFARLVASEWIKFTSLRSTWWSIGLVAVVSIGLSLLMAFSYAAFAGDMPPMSVEEANRQAVQVVVFSTVLTQLLAVVLGTITVTGEYSTGMIRSTLTAAPGRVGALFAKALVVAVTMLVTSAVVFAIAAAVSGPVLPTGAIDLSDPDSSLMPLLGATVYLAIISVVGVGIGFIIRNGPGALAAGIGLVFVAPILVLFFPRLDSFQWIHDAASYLPSNAGQSLFMGSPMTGELLEPVPALVTLAAWAVVALAGGIAVLKTRDA</sequence>
<evidence type="ECO:0000313" key="3">
    <source>
        <dbReference type="Proteomes" id="UP001501407"/>
    </source>
</evidence>
<proteinExistence type="predicted"/>
<keyword evidence="1" id="KW-0812">Transmembrane</keyword>
<feature type="transmembrane region" description="Helical" evidence="1">
    <location>
        <begin position="88"/>
        <end position="109"/>
    </location>
</feature>
<name>A0ABP9MTN2_9MICO</name>
<evidence type="ECO:0000313" key="2">
    <source>
        <dbReference type="EMBL" id="GAA5099565.1"/>
    </source>
</evidence>
<protein>
    <submittedName>
        <fullName evidence="2">ABC transporter permease</fullName>
    </submittedName>
</protein>
<comment type="caution">
    <text evidence="2">The sequence shown here is derived from an EMBL/GenBank/DDBJ whole genome shotgun (WGS) entry which is preliminary data.</text>
</comment>
<dbReference type="PANTHER" id="PTHR37305">
    <property type="entry name" value="INTEGRAL MEMBRANE PROTEIN-RELATED"/>
    <property type="match status" value="1"/>
</dbReference>
<feature type="transmembrane region" description="Helical" evidence="1">
    <location>
        <begin position="44"/>
        <end position="68"/>
    </location>
</feature>
<dbReference type="EMBL" id="BAABKZ010000005">
    <property type="protein sequence ID" value="GAA5099565.1"/>
    <property type="molecule type" value="Genomic_DNA"/>
</dbReference>
<feature type="transmembrane region" description="Helical" evidence="1">
    <location>
        <begin position="204"/>
        <end position="222"/>
    </location>
</feature>
<dbReference type="PANTHER" id="PTHR37305:SF1">
    <property type="entry name" value="MEMBRANE PROTEIN"/>
    <property type="match status" value="1"/>
</dbReference>
<keyword evidence="1" id="KW-1133">Transmembrane helix</keyword>
<evidence type="ECO:0000256" key="1">
    <source>
        <dbReference type="SAM" id="Phobius"/>
    </source>
</evidence>
<keyword evidence="1" id="KW-0472">Membrane</keyword>
<organism evidence="2 3">
    <name type="scientific">Microbacterium yannicii</name>
    <dbReference type="NCBI Taxonomy" id="671622"/>
    <lineage>
        <taxon>Bacteria</taxon>
        <taxon>Bacillati</taxon>
        <taxon>Actinomycetota</taxon>
        <taxon>Actinomycetes</taxon>
        <taxon>Micrococcales</taxon>
        <taxon>Microbacteriaceae</taxon>
        <taxon>Microbacterium</taxon>
    </lineage>
</organism>
<keyword evidence="3" id="KW-1185">Reference proteome</keyword>
<feature type="transmembrane region" description="Helical" evidence="1">
    <location>
        <begin position="260"/>
        <end position="281"/>
    </location>
</feature>
<feature type="transmembrane region" description="Helical" evidence="1">
    <location>
        <begin position="174"/>
        <end position="197"/>
    </location>
</feature>
<gene>
    <name evidence="2" type="ORF">GCM10025760_35870</name>
</gene>